<dbReference type="NCBIfam" id="NF004283">
    <property type="entry name" value="PRK05692.1"/>
    <property type="match status" value="1"/>
</dbReference>
<dbReference type="Pfam" id="PF00682">
    <property type="entry name" value="HMGL-like"/>
    <property type="match status" value="1"/>
</dbReference>
<dbReference type="InterPro" id="IPR000891">
    <property type="entry name" value="PYR_CT"/>
</dbReference>
<dbReference type="SUPFAM" id="SSF51569">
    <property type="entry name" value="Aldolase"/>
    <property type="match status" value="1"/>
</dbReference>
<dbReference type="InterPro" id="IPR043594">
    <property type="entry name" value="HMGL"/>
</dbReference>
<dbReference type="PANTHER" id="PTHR42738">
    <property type="entry name" value="HYDROXYMETHYLGLUTARYL-COA LYASE"/>
    <property type="match status" value="1"/>
</dbReference>
<dbReference type="Gene3D" id="3.20.20.70">
    <property type="entry name" value="Aldolase class I"/>
    <property type="match status" value="1"/>
</dbReference>
<evidence type="ECO:0000313" key="5">
    <source>
        <dbReference type="EMBL" id="MFB5189863.1"/>
    </source>
</evidence>
<gene>
    <name evidence="5" type="ORF">KKP3000_003253</name>
</gene>
<dbReference type="RefSeq" id="WP_275476325.1">
    <property type="nucleotide sequence ID" value="NZ_CP162940.1"/>
</dbReference>
<dbReference type="Proteomes" id="UP001579974">
    <property type="component" value="Unassembled WGS sequence"/>
</dbReference>
<feature type="domain" description="Pyruvate carboxyltransferase" evidence="4">
    <location>
        <begin position="6"/>
        <end position="273"/>
    </location>
</feature>
<dbReference type="GO" id="GO:0016829">
    <property type="term" value="F:lyase activity"/>
    <property type="evidence" value="ECO:0007669"/>
    <property type="project" value="UniProtKB-KW"/>
</dbReference>
<keyword evidence="6" id="KW-1185">Reference proteome</keyword>
<evidence type="ECO:0000256" key="2">
    <source>
        <dbReference type="ARBA" id="ARBA00022723"/>
    </source>
</evidence>
<sequence length="302" mass="31937">MKDTRVSVVEVGPRDGLQNEANTVSTEDKVAFVDRLAHAGCQRIEVSSFVAPKWIPQLADAEEVFAAIDRRQGVEYSALIPNVRGMERALLCGIDAAHVFLSASETHNRKNVNKTIAETLSALRPVVELAHAEQLPVRGYVSTAFGCPYEGRVAEEQVVGVVTSLVDLGVDEISLGDTIGVAVPTQITGLLAALAGVLPVDRISLHLHDTRGTAMANVLAGLQAGVTCFDGSLGGLGGCPYAPGASGNLATDDLLYLLSRMGYETCIDEDKLAETAAWLEAVVQKPLPSHARSIARRASGRA</sequence>
<dbReference type="PANTHER" id="PTHR42738:SF7">
    <property type="entry name" value="HYDROXYMETHYLGLUTARYL-COA LYASE"/>
    <property type="match status" value="1"/>
</dbReference>
<evidence type="ECO:0000256" key="3">
    <source>
        <dbReference type="ARBA" id="ARBA00023239"/>
    </source>
</evidence>
<evidence type="ECO:0000256" key="1">
    <source>
        <dbReference type="ARBA" id="ARBA00009405"/>
    </source>
</evidence>
<dbReference type="EMBL" id="JBDXSU010000004">
    <property type="protein sequence ID" value="MFB5189863.1"/>
    <property type="molecule type" value="Genomic_DNA"/>
</dbReference>
<proteinExistence type="inferred from homology"/>
<dbReference type="InterPro" id="IPR013785">
    <property type="entry name" value="Aldolase_TIM"/>
</dbReference>
<comment type="caution">
    <text evidence="5">The sequence shown here is derived from an EMBL/GenBank/DDBJ whole genome shotgun (WGS) entry which is preliminary data.</text>
</comment>
<dbReference type="CDD" id="cd07938">
    <property type="entry name" value="DRE_TIM_HMGL"/>
    <property type="match status" value="1"/>
</dbReference>
<protein>
    <submittedName>
        <fullName evidence="5">Hydroxymethylglutaryl-CoA lyase</fullName>
    </submittedName>
</protein>
<evidence type="ECO:0000259" key="4">
    <source>
        <dbReference type="PROSITE" id="PS50991"/>
    </source>
</evidence>
<comment type="similarity">
    <text evidence="1">Belongs to the HMG-CoA lyase family.</text>
</comment>
<organism evidence="5 6">
    <name type="scientific">Alicyclobacillus fastidiosus</name>
    <dbReference type="NCBI Taxonomy" id="392011"/>
    <lineage>
        <taxon>Bacteria</taxon>
        <taxon>Bacillati</taxon>
        <taxon>Bacillota</taxon>
        <taxon>Bacilli</taxon>
        <taxon>Bacillales</taxon>
        <taxon>Alicyclobacillaceae</taxon>
        <taxon>Alicyclobacillus</taxon>
    </lineage>
</organism>
<dbReference type="PROSITE" id="PS50991">
    <property type="entry name" value="PYR_CT"/>
    <property type="match status" value="1"/>
</dbReference>
<evidence type="ECO:0000313" key="6">
    <source>
        <dbReference type="Proteomes" id="UP001579974"/>
    </source>
</evidence>
<reference evidence="5 6" key="1">
    <citation type="journal article" date="2024" name="Int. J. Mol. Sci.">
        <title>Exploration of Alicyclobacillus spp. Genome in Search of Antibiotic Resistance.</title>
        <authorList>
            <person name="Bucka-Kolendo J."/>
            <person name="Kiousi D.E."/>
            <person name="Dekowska A."/>
            <person name="Mikolajczuk-Szczyrba A."/>
            <person name="Karadedos D.M."/>
            <person name="Michael P."/>
            <person name="Galanis A."/>
            <person name="Sokolowska B."/>
        </authorList>
    </citation>
    <scope>NUCLEOTIDE SEQUENCE [LARGE SCALE GENOMIC DNA]</scope>
    <source>
        <strain evidence="5 6">KKP 3000</strain>
    </source>
</reference>
<accession>A0ABV5AC69</accession>
<keyword evidence="3 5" id="KW-0456">Lyase</keyword>
<keyword evidence="2" id="KW-0479">Metal-binding</keyword>
<name>A0ABV5AC69_9BACL</name>